<name>A0AA90P0X7_9GAMM</name>
<gene>
    <name evidence="1" type="ORF">QS748_13090</name>
</gene>
<proteinExistence type="predicted"/>
<evidence type="ECO:0000313" key="2">
    <source>
        <dbReference type="Proteomes" id="UP001178148"/>
    </source>
</evidence>
<organism evidence="1 2">
    <name type="scientific">Candidatus Endonucleibacter bathymodioli</name>
    <dbReference type="NCBI Taxonomy" id="539814"/>
    <lineage>
        <taxon>Bacteria</taxon>
        <taxon>Pseudomonadati</taxon>
        <taxon>Pseudomonadota</taxon>
        <taxon>Gammaproteobacteria</taxon>
        <taxon>Oceanospirillales</taxon>
        <taxon>Endozoicomonadaceae</taxon>
        <taxon>Candidatus Endonucleibacter</taxon>
    </lineage>
</organism>
<comment type="caution">
    <text evidence="1">The sequence shown here is derived from an EMBL/GenBank/DDBJ whole genome shotgun (WGS) entry which is preliminary data.</text>
</comment>
<dbReference type="EMBL" id="JASXSV010000029">
    <property type="protein sequence ID" value="MDP0590061.1"/>
    <property type="molecule type" value="Genomic_DNA"/>
</dbReference>
<evidence type="ECO:0008006" key="3">
    <source>
        <dbReference type="Google" id="ProtNLM"/>
    </source>
</evidence>
<dbReference type="Proteomes" id="UP001178148">
    <property type="component" value="Unassembled WGS sequence"/>
</dbReference>
<sequence length="89" mass="9726">MKIHVGADVNSGTAHTVTVISANKVDIGELVALLRKEDEIIFGDAYTSDTYKRGARCLGLRWKVNDMRKSRKGNLSSSYSANVIASNCH</sequence>
<accession>A0AA90P0X7</accession>
<dbReference type="AlphaFoldDB" id="A0AA90P0X7"/>
<keyword evidence="2" id="KW-1185">Reference proteome</keyword>
<reference evidence="1 2" key="1">
    <citation type="journal article" date="2023" name="bioRxiv">
        <title>An intranuclear bacterial parasite of deep-sea mussels expresses apoptosis inhibitors acquired from its host.</title>
        <authorList>
            <person name="Gonzalez Porras M.A."/>
            <person name="Assie A."/>
            <person name="Tietjen M."/>
            <person name="Violette M."/>
            <person name="Kleiner M."/>
            <person name="Gruber-Vodicka H."/>
            <person name="Dubilier N."/>
            <person name="Leisch N."/>
        </authorList>
    </citation>
    <scope>NUCLEOTIDE SEQUENCE [LARGE SCALE GENOMIC DNA]</scope>
    <source>
        <strain evidence="1">IAP13</strain>
    </source>
</reference>
<protein>
    <recommendedName>
        <fullName evidence="3">Transposase IS4-like domain-containing protein</fullName>
    </recommendedName>
</protein>
<evidence type="ECO:0000313" key="1">
    <source>
        <dbReference type="EMBL" id="MDP0590061.1"/>
    </source>
</evidence>